<evidence type="ECO:0000313" key="2">
    <source>
        <dbReference type="EMBL" id="QDV86587.1"/>
    </source>
</evidence>
<feature type="compositionally biased region" description="Polar residues" evidence="1">
    <location>
        <begin position="1"/>
        <end position="18"/>
    </location>
</feature>
<reference evidence="2 3" key="1">
    <citation type="submission" date="2019-02" db="EMBL/GenBank/DDBJ databases">
        <title>Deep-cultivation of Planctomycetes and their phenomic and genomic characterization uncovers novel biology.</title>
        <authorList>
            <person name="Wiegand S."/>
            <person name="Jogler M."/>
            <person name="Boedeker C."/>
            <person name="Pinto D."/>
            <person name="Vollmers J."/>
            <person name="Rivas-Marin E."/>
            <person name="Kohn T."/>
            <person name="Peeters S.H."/>
            <person name="Heuer A."/>
            <person name="Rast P."/>
            <person name="Oberbeckmann S."/>
            <person name="Bunk B."/>
            <person name="Jeske O."/>
            <person name="Meyerdierks A."/>
            <person name="Storesund J.E."/>
            <person name="Kallscheuer N."/>
            <person name="Luecker S."/>
            <person name="Lage O.M."/>
            <person name="Pohl T."/>
            <person name="Merkel B.J."/>
            <person name="Hornburger P."/>
            <person name="Mueller R.-W."/>
            <person name="Bruemmer F."/>
            <person name="Labrenz M."/>
            <person name="Spormann A.M."/>
            <person name="Op den Camp H."/>
            <person name="Overmann J."/>
            <person name="Amann R."/>
            <person name="Jetten M.S.M."/>
            <person name="Mascher T."/>
            <person name="Medema M.H."/>
            <person name="Devos D.P."/>
            <person name="Kaster A.-K."/>
            <person name="Ovreas L."/>
            <person name="Rohde M."/>
            <person name="Galperin M.Y."/>
            <person name="Jogler C."/>
        </authorList>
    </citation>
    <scope>NUCLEOTIDE SEQUENCE [LARGE SCALE GENOMIC DNA]</scope>
    <source>
        <strain evidence="2 3">TBK1r</strain>
    </source>
</reference>
<evidence type="ECO:0000256" key="1">
    <source>
        <dbReference type="SAM" id="MobiDB-lite"/>
    </source>
</evidence>
<keyword evidence="3" id="KW-1185">Reference proteome</keyword>
<evidence type="ECO:0000313" key="3">
    <source>
        <dbReference type="Proteomes" id="UP000318081"/>
    </source>
</evidence>
<dbReference type="Proteomes" id="UP000318081">
    <property type="component" value="Chromosome"/>
</dbReference>
<organism evidence="2 3">
    <name type="scientific">Stieleria magnilauensis</name>
    <dbReference type="NCBI Taxonomy" id="2527963"/>
    <lineage>
        <taxon>Bacteria</taxon>
        <taxon>Pseudomonadati</taxon>
        <taxon>Planctomycetota</taxon>
        <taxon>Planctomycetia</taxon>
        <taxon>Pirellulales</taxon>
        <taxon>Pirellulaceae</taxon>
        <taxon>Stieleria</taxon>
    </lineage>
</organism>
<gene>
    <name evidence="2" type="ORF">TBK1r_56060</name>
</gene>
<accession>A0ABX5XX50</accession>
<proteinExistence type="predicted"/>
<protein>
    <submittedName>
        <fullName evidence="2">Uncharacterized protein</fullName>
    </submittedName>
</protein>
<name>A0ABX5XX50_9BACT</name>
<dbReference type="RefSeq" id="WP_419580431.1">
    <property type="nucleotide sequence ID" value="NZ_CP036432.1"/>
</dbReference>
<sequence>MLTPLQSCSQALPGNTLAQKHPPRGVVGEADEQGKQDAYPTAL</sequence>
<feature type="region of interest" description="Disordered" evidence="1">
    <location>
        <begin position="1"/>
        <end position="43"/>
    </location>
</feature>
<dbReference type="EMBL" id="CP036432">
    <property type="protein sequence ID" value="QDV86587.1"/>
    <property type="molecule type" value="Genomic_DNA"/>
</dbReference>